<dbReference type="Pfam" id="PF13385">
    <property type="entry name" value="Laminin_G_3"/>
    <property type="match status" value="1"/>
</dbReference>
<organism evidence="6 7">
    <name type="scientific">Seonamhaeicola maritimus</name>
    <dbReference type="NCBI Taxonomy" id="2591822"/>
    <lineage>
        <taxon>Bacteria</taxon>
        <taxon>Pseudomonadati</taxon>
        <taxon>Bacteroidota</taxon>
        <taxon>Flavobacteriia</taxon>
        <taxon>Flavobacteriales</taxon>
        <taxon>Flavobacteriaceae</taxon>
    </lineage>
</organism>
<feature type="domain" description="HYR" evidence="5">
    <location>
        <begin position="178"/>
        <end position="259"/>
    </location>
</feature>
<evidence type="ECO:0000313" key="7">
    <source>
        <dbReference type="Proteomes" id="UP000321080"/>
    </source>
</evidence>
<evidence type="ECO:0000256" key="3">
    <source>
        <dbReference type="ARBA" id="ARBA00023157"/>
    </source>
</evidence>
<dbReference type="SUPFAM" id="SSF49899">
    <property type="entry name" value="Concanavalin A-like lectins/glucanases"/>
    <property type="match status" value="1"/>
</dbReference>
<dbReference type="Gene3D" id="2.60.120.200">
    <property type="match status" value="1"/>
</dbReference>
<feature type="domain" description="HYR" evidence="5">
    <location>
        <begin position="4"/>
        <end position="98"/>
    </location>
</feature>
<dbReference type="GO" id="GO:0004553">
    <property type="term" value="F:hydrolase activity, hydrolyzing O-glycosyl compounds"/>
    <property type="evidence" value="ECO:0007669"/>
    <property type="project" value="UniProtKB-ARBA"/>
</dbReference>
<dbReference type="CDD" id="cd00110">
    <property type="entry name" value="LamG"/>
    <property type="match status" value="1"/>
</dbReference>
<comment type="caution">
    <text evidence="6">The sequence shown here is derived from an EMBL/GenBank/DDBJ whole genome shotgun (WGS) entry which is preliminary data.</text>
</comment>
<dbReference type="InterPro" id="IPR001791">
    <property type="entry name" value="Laminin_G"/>
</dbReference>
<reference evidence="6 7" key="1">
    <citation type="submission" date="2019-08" db="EMBL/GenBank/DDBJ databases">
        <title>Seonamhaeicola sediminis sp. nov., isolated from marine sediment.</title>
        <authorList>
            <person name="Cao W.R."/>
        </authorList>
    </citation>
    <scope>NUCLEOTIDE SEQUENCE [LARGE SCALE GENOMIC DNA]</scope>
    <source>
        <strain evidence="6 7">1505</strain>
    </source>
</reference>
<feature type="region of interest" description="Disordered" evidence="4">
    <location>
        <begin position="1577"/>
        <end position="1596"/>
    </location>
</feature>
<dbReference type="Gene3D" id="2.60.40.10">
    <property type="entry name" value="Immunoglobulins"/>
    <property type="match status" value="1"/>
</dbReference>
<dbReference type="SMART" id="SM00560">
    <property type="entry name" value="LamGL"/>
    <property type="match status" value="1"/>
</dbReference>
<dbReference type="OrthoDB" id="2582440at2"/>
<evidence type="ECO:0000256" key="2">
    <source>
        <dbReference type="ARBA" id="ARBA00022737"/>
    </source>
</evidence>
<dbReference type="GO" id="GO:0005975">
    <property type="term" value="P:carbohydrate metabolic process"/>
    <property type="evidence" value="ECO:0007669"/>
    <property type="project" value="UniProtKB-ARBA"/>
</dbReference>
<protein>
    <submittedName>
        <fullName evidence="6">HYR domain-containing protein</fullName>
    </submittedName>
</protein>
<evidence type="ECO:0000313" key="6">
    <source>
        <dbReference type="EMBL" id="TXG34450.1"/>
    </source>
</evidence>
<feature type="compositionally biased region" description="Polar residues" evidence="4">
    <location>
        <begin position="1577"/>
        <end position="1591"/>
    </location>
</feature>
<keyword evidence="2" id="KW-0677">Repeat</keyword>
<dbReference type="PANTHER" id="PTHR24273">
    <property type="entry name" value="FI04643P-RELATED"/>
    <property type="match status" value="1"/>
</dbReference>
<dbReference type="EMBL" id="VRKQ01000025">
    <property type="protein sequence ID" value="TXG34450.1"/>
    <property type="molecule type" value="Genomic_DNA"/>
</dbReference>
<dbReference type="PANTHER" id="PTHR24273:SF32">
    <property type="entry name" value="HYALIN"/>
    <property type="match status" value="1"/>
</dbReference>
<sequence length="1829" mass="199252">VEVIDNQNPVISCPSNTTINTSDDGTGNCTVNYAVVTPSYSDNCSASITWSMYGDVTDSGSGAIGNYTFPIGSVTIDYTVTDGVGLTATCSQTITIIDDENPTISCPGDRNVDFDDFSCMFTLPDYTGFAATSDNCNNVTVSQNPAVGTTISGNTIVTLTAADATGNTTSCTFNVIPADNEEPDAECQDITVSLSANGLVNITALDIENGSTDNCGIANATVSPSSFSCSDIGNNTVTYTVFDNAGNSNSCTATVTIEDNTLPTMICNDFVVVLDAITRTATISASDVDNGSNDACGIASLTVSPDTFNEDPNGNVYTTSVTLEATDVNGNINTCTATVTVEPPKHQETYLVGEIVAPIDPDNPPAPPSALIEATACPGGITIPKDVDFTLLPIDPFDLANVTVNHWEYSNDNGETWTTFSHDAGNPFENTLYGLTADTFVRLDITDNSDSQNPINKHSAVAFVRFLPPDEPPIIMSQSAQDICFGESVTIVAESFFDQPGGQFGEGGEFNYAQPDGWRVDGIDGFFPASGNNQSEATWKETNSNDNANTTFSGINYDTEDNTKFAIAHEEFMTVNDSTTLETPVFSTVGMTSAEAIMTFYHNYYFCNGAYGEIKLSFDSGNTYPVTLTTLQNDDLDSRDEGGDPETLGIQAYKENGNCNNGQYPVADPYRYTSLDLGAYSGLSGLRVIFIFHKGTGGCNDITFPKHSSNNCSSTQTFDVESAWAIDDVGFAYAQVDDELEWTDEDGIVIATGTTTSVTPVTPGVREYGVTALVNGCRADNDLGTNYVNINTSLAYAGQNYTPLTSECGENWVQLNAYDNTRNAAYNYNKGAWVNNLYVVPTGLDPIDANNTPTRYQGTGVTGVWSAQTISTSSCGNSITFSDNTDPDALFIADPGTYELTWTLQDGSGCDDTITVTIVDCPTIDFDGVNDYVTFRNNYELDTNTTSEFSIEVWVKPEDVIGTQTVFSRKDALDNTSGYDLSIVNGEVRFNWYNGGTGSVTSGSYNISDDRWYHLAVTFDGTTYNLYVDGIELGSTGGSAPAATSNNIEALLGAMDQSPPNDPTNYYHGWMDELRIWHKALSIRHIRQMMNQEIDQLGTDVGGVVIPTKIYGPDIDNNGTEDDLLLWSDLVGYYRMDLVCGDIQPYVGVSGRLKNITTSQQETAPLPYTTRANTNWDTDATWTYFDVWDVPNSDGIDGTPIDWNIVSTNHNVTSGDRDITVLGLLVNSGELTVTDLTDTQDETNNGYGLFVTDYLLLNGLIDLIGESQLIQKRYYFDDDNNPNNDDVTHQFNGSILDINSSGHLERDQQGQSNLFNYNYWSSPVSPTYNSDYSVNQVLKDGTDTDNPLPLLWTNSYNANPATHNGTTQGITMSRRWMWAFKNNPINLYANWEYLRETGTLSPGLSFTMKGSGDTSDTVQNYVFDGLPHNGTIATPISLGNEALVGNPYPCAIDAREFIMDNIPGGNSGTSASFDGALYFWVHYDSNNTHILRDYQGGYAQLTLTGGNPAVAPLITIDGYEVSGLGSSNKIPDYYIPVGQGFFVYAVESGSGSGDVTFHNRHRFFKTEESGESVFMKQSNTKGKTNAQTPKNNQEEDDIQRVRLLFRTPEGAKRHLLLGFTPDNAASDGFDFGYDAISRETFPNDMLFRIDDKNYMIQGVGEFDETKQYPIGIFSTTGGPVEIHLTKLENLSPNTKVYVYDALLGTYTKINNKAFEMTLDPGDYLDRFYITFTKHNTLSNDANDLLLDRVVVNYLHNSKEIYIKTNNSDNVKQVYLTNILGQTVKTWNFSDSSSFSNEVRIPIGTLSTGSYVVQVQTDIGRTNKKIVIGQ</sequence>
<keyword evidence="1" id="KW-0732">Signal</keyword>
<dbReference type="Proteomes" id="UP000321080">
    <property type="component" value="Unassembled WGS sequence"/>
</dbReference>
<keyword evidence="7" id="KW-1185">Reference proteome</keyword>
<evidence type="ECO:0000256" key="1">
    <source>
        <dbReference type="ARBA" id="ARBA00022729"/>
    </source>
</evidence>
<dbReference type="SMART" id="SM00282">
    <property type="entry name" value="LamG"/>
    <property type="match status" value="1"/>
</dbReference>
<name>A0A5C7GDU4_9FLAO</name>
<gene>
    <name evidence="6" type="ORF">FUA22_18345</name>
</gene>
<dbReference type="InterPro" id="IPR013320">
    <property type="entry name" value="ConA-like_dom_sf"/>
</dbReference>
<evidence type="ECO:0000256" key="4">
    <source>
        <dbReference type="SAM" id="MobiDB-lite"/>
    </source>
</evidence>
<feature type="non-terminal residue" evidence="6">
    <location>
        <position position="1"/>
    </location>
</feature>
<evidence type="ECO:0000259" key="5">
    <source>
        <dbReference type="PROSITE" id="PS50825"/>
    </source>
</evidence>
<dbReference type="PROSITE" id="PS50825">
    <property type="entry name" value="HYR"/>
    <property type="match status" value="2"/>
</dbReference>
<proteinExistence type="predicted"/>
<dbReference type="InterPro" id="IPR013783">
    <property type="entry name" value="Ig-like_fold"/>
</dbReference>
<dbReference type="InterPro" id="IPR006558">
    <property type="entry name" value="LamG-like"/>
</dbReference>
<keyword evidence="3" id="KW-1015">Disulfide bond</keyword>
<dbReference type="RefSeq" id="WP_147770065.1">
    <property type="nucleotide sequence ID" value="NZ_VRKQ01000025.1"/>
</dbReference>
<dbReference type="InterPro" id="IPR003410">
    <property type="entry name" value="HYR_dom"/>
</dbReference>
<dbReference type="Pfam" id="PF02494">
    <property type="entry name" value="HYR"/>
    <property type="match status" value="1"/>
</dbReference>
<accession>A0A5C7GDU4</accession>